<evidence type="ECO:0000259" key="1">
    <source>
        <dbReference type="Pfam" id="PF03374"/>
    </source>
</evidence>
<dbReference type="InterPro" id="IPR014054">
    <property type="entry name" value="Phage_regulatory_Rha"/>
</dbReference>
<evidence type="ECO:0000313" key="2">
    <source>
        <dbReference type="EMBL" id="EXJ15999.1"/>
    </source>
</evidence>
<dbReference type="Pfam" id="PF09669">
    <property type="entry name" value="Phage_pRha"/>
    <property type="match status" value="1"/>
</dbReference>
<dbReference type="AlphaFoldDB" id="W9V979"/>
<organism evidence="2 3">
    <name type="scientific">Imhoffiella purpurea</name>
    <dbReference type="NCBI Taxonomy" id="1249627"/>
    <lineage>
        <taxon>Bacteria</taxon>
        <taxon>Pseudomonadati</taxon>
        <taxon>Pseudomonadota</taxon>
        <taxon>Gammaproteobacteria</taxon>
        <taxon>Chromatiales</taxon>
        <taxon>Chromatiaceae</taxon>
        <taxon>Imhoffiella</taxon>
    </lineage>
</organism>
<sequence length="234" mass="26319">MSSVEIAELTGKRHDNVVRDLKELGEQGVIDLLSFEGIYRDSMNREQTCYHLPKRETLILTSGYSAQQRAAIIDRWLALEEQVKQSDTPQLPNFTDPAAAAEAWAKEYRDKMVMIDFAKKQAAQLTEQAPMVDFAEAVVADSEDCYIRDAAKSLDVAPLRLYAILRKYKWINESNEPYQDKINAGYLKRKVGYGKGKASSKKTITTLVTPKGLARIHKGLVRTGWLDASTSPSF</sequence>
<dbReference type="EMBL" id="AONC01000016">
    <property type="protein sequence ID" value="EXJ15999.1"/>
    <property type="molecule type" value="Genomic_DNA"/>
</dbReference>
<keyword evidence="3" id="KW-1185">Reference proteome</keyword>
<gene>
    <name evidence="2" type="ORF">D779_0623</name>
</gene>
<dbReference type="Proteomes" id="UP000019460">
    <property type="component" value="Unassembled WGS sequence"/>
</dbReference>
<evidence type="ECO:0000313" key="3">
    <source>
        <dbReference type="Proteomes" id="UP000019460"/>
    </source>
</evidence>
<dbReference type="eggNOG" id="COG3646">
    <property type="taxonomic scope" value="Bacteria"/>
</dbReference>
<dbReference type="InterPro" id="IPR005039">
    <property type="entry name" value="Ant_C"/>
</dbReference>
<proteinExistence type="predicted"/>
<dbReference type="PATRIC" id="fig|1249627.3.peg.1197"/>
<dbReference type="Pfam" id="PF03374">
    <property type="entry name" value="ANT"/>
    <property type="match status" value="1"/>
</dbReference>
<reference evidence="2 3" key="1">
    <citation type="submission" date="2012-11" db="EMBL/GenBank/DDBJ databases">
        <title>Genome assembly of Thiorhodococcus sp. AK35.</title>
        <authorList>
            <person name="Nupur N."/>
            <person name="Khatri I."/>
            <person name="Subramanian S."/>
            <person name="Pinnaka A."/>
        </authorList>
    </citation>
    <scope>NUCLEOTIDE SEQUENCE [LARGE SCALE GENOMIC DNA]</scope>
    <source>
        <strain evidence="2 3">AK35</strain>
    </source>
</reference>
<protein>
    <submittedName>
        <fullName evidence="2">Anti-repressor protein</fullName>
    </submittedName>
</protein>
<accession>W9V979</accession>
<feature type="domain" description="Antirepressor protein C-terminal" evidence="1">
    <location>
        <begin position="123"/>
        <end position="220"/>
    </location>
</feature>
<name>W9V979_9GAMM</name>
<dbReference type="GO" id="GO:0003677">
    <property type="term" value="F:DNA binding"/>
    <property type="evidence" value="ECO:0007669"/>
    <property type="project" value="InterPro"/>
</dbReference>
<dbReference type="eggNOG" id="COG3645">
    <property type="taxonomic scope" value="Bacteria"/>
</dbReference>
<comment type="caution">
    <text evidence="2">The sequence shown here is derived from an EMBL/GenBank/DDBJ whole genome shotgun (WGS) entry which is preliminary data.</text>
</comment>